<name>A0A4R4RDI1_9ACTN</name>
<feature type="transmembrane region" description="Helical" evidence="2">
    <location>
        <begin position="162"/>
        <end position="187"/>
    </location>
</feature>
<dbReference type="Proteomes" id="UP000295621">
    <property type="component" value="Unassembled WGS sequence"/>
</dbReference>
<dbReference type="EMBL" id="SMKL01000080">
    <property type="protein sequence ID" value="TDC47186.1"/>
    <property type="molecule type" value="Genomic_DNA"/>
</dbReference>
<feature type="transmembrane region" description="Helical" evidence="2">
    <location>
        <begin position="127"/>
        <end position="147"/>
    </location>
</feature>
<keyword evidence="2" id="KW-1133">Transmembrane helix</keyword>
<evidence type="ECO:0000313" key="4">
    <source>
        <dbReference type="Proteomes" id="UP000295621"/>
    </source>
</evidence>
<feature type="transmembrane region" description="Helical" evidence="2">
    <location>
        <begin position="72"/>
        <end position="90"/>
    </location>
</feature>
<protein>
    <recommendedName>
        <fullName evidence="5">Mechanosensitive ion channel</fullName>
    </recommendedName>
</protein>
<keyword evidence="2" id="KW-0812">Transmembrane</keyword>
<dbReference type="AlphaFoldDB" id="A0A4R4RDI1"/>
<dbReference type="OrthoDB" id="5180583at2"/>
<organism evidence="3 4">
    <name type="scientific">Jiangella ureilytica</name>
    <dbReference type="NCBI Taxonomy" id="2530374"/>
    <lineage>
        <taxon>Bacteria</taxon>
        <taxon>Bacillati</taxon>
        <taxon>Actinomycetota</taxon>
        <taxon>Actinomycetes</taxon>
        <taxon>Jiangellales</taxon>
        <taxon>Jiangellaceae</taxon>
        <taxon>Jiangella</taxon>
    </lineage>
</organism>
<dbReference type="InterPro" id="IPR008910">
    <property type="entry name" value="MSC_TM_helix"/>
</dbReference>
<keyword evidence="4" id="KW-1185">Reference proteome</keyword>
<evidence type="ECO:0008006" key="5">
    <source>
        <dbReference type="Google" id="ProtNLM"/>
    </source>
</evidence>
<proteinExistence type="predicted"/>
<feature type="compositionally biased region" description="Pro residues" evidence="1">
    <location>
        <begin position="289"/>
        <end position="302"/>
    </location>
</feature>
<comment type="caution">
    <text evidence="3">The sequence shown here is derived from an EMBL/GenBank/DDBJ whole genome shotgun (WGS) entry which is preliminary data.</text>
</comment>
<gene>
    <name evidence="3" type="ORF">E1212_25030</name>
</gene>
<accession>A0A4R4RDI1</accession>
<dbReference type="Pfam" id="PF05552">
    <property type="entry name" value="MS_channel_1st_1"/>
    <property type="match status" value="2"/>
</dbReference>
<reference evidence="3 4" key="1">
    <citation type="submission" date="2019-02" db="EMBL/GenBank/DDBJ databases">
        <title>Draft genome sequences of novel Actinobacteria.</title>
        <authorList>
            <person name="Sahin N."/>
            <person name="Ay H."/>
            <person name="Saygin H."/>
        </authorList>
    </citation>
    <scope>NUCLEOTIDE SEQUENCE [LARGE SCALE GENOMIC DNA]</scope>
    <source>
        <strain evidence="3 4">KC603</strain>
    </source>
</reference>
<sequence>MCADVATILTPPSAEQPEQIGITSSDSATGTIFVGTSRHGGRYGMPTSVRTENFVDQLGDSFSRLGSDIGDFVPRLVVALLLVLVGHWIAKLIRRLLTAGLNKIGAGRLTEAAGIENTLRQAGTSGVALIGQVAYFLVFIIFVQIAAEVLHIDELTSMLNLLIAYLPLVAVALLVLFVAAAIANWAANVVRPFAESRNLGWVSTAVRVGVLVVGILAAFDTLNFAPSVTSKVENTLLQYLPLAILAAGTIAFGVGGINTAREWWAKLSPSNVESSMGRPAAPTYSSPAPGSPAPGSPAPADPPSGSLFGDEEPPPTQPRPGA</sequence>
<keyword evidence="2" id="KW-0472">Membrane</keyword>
<feature type="region of interest" description="Disordered" evidence="1">
    <location>
        <begin position="271"/>
        <end position="322"/>
    </location>
</feature>
<evidence type="ECO:0000256" key="2">
    <source>
        <dbReference type="SAM" id="Phobius"/>
    </source>
</evidence>
<feature type="transmembrane region" description="Helical" evidence="2">
    <location>
        <begin position="199"/>
        <end position="219"/>
    </location>
</feature>
<evidence type="ECO:0000313" key="3">
    <source>
        <dbReference type="EMBL" id="TDC47186.1"/>
    </source>
</evidence>
<feature type="compositionally biased region" description="Low complexity" evidence="1">
    <location>
        <begin position="279"/>
        <end position="288"/>
    </location>
</feature>
<feature type="transmembrane region" description="Helical" evidence="2">
    <location>
        <begin position="239"/>
        <end position="260"/>
    </location>
</feature>
<evidence type="ECO:0000256" key="1">
    <source>
        <dbReference type="SAM" id="MobiDB-lite"/>
    </source>
</evidence>